<dbReference type="HOGENOM" id="CLU_012888_0_0_1"/>
<protein>
    <submittedName>
        <fullName evidence="2">Uncharacterized protein</fullName>
    </submittedName>
</protein>
<dbReference type="EMBL" id="KN832994">
    <property type="protein sequence ID" value="KIM82442.1"/>
    <property type="molecule type" value="Genomic_DNA"/>
</dbReference>
<proteinExistence type="predicted"/>
<keyword evidence="1" id="KW-0732">Signal</keyword>
<dbReference type="OrthoDB" id="2591256at2759"/>
<gene>
    <name evidence="2" type="ORF">PILCRDRAFT_7837</name>
</gene>
<evidence type="ECO:0000313" key="3">
    <source>
        <dbReference type="Proteomes" id="UP000054166"/>
    </source>
</evidence>
<dbReference type="AlphaFoldDB" id="A0A0C3BYH4"/>
<reference evidence="2 3" key="1">
    <citation type="submission" date="2014-04" db="EMBL/GenBank/DDBJ databases">
        <authorList>
            <consortium name="DOE Joint Genome Institute"/>
            <person name="Kuo A."/>
            <person name="Tarkka M."/>
            <person name="Buscot F."/>
            <person name="Kohler A."/>
            <person name="Nagy L.G."/>
            <person name="Floudas D."/>
            <person name="Copeland A."/>
            <person name="Barry K.W."/>
            <person name="Cichocki N."/>
            <person name="Veneault-Fourrey C."/>
            <person name="LaButti K."/>
            <person name="Lindquist E.A."/>
            <person name="Lipzen A."/>
            <person name="Lundell T."/>
            <person name="Morin E."/>
            <person name="Murat C."/>
            <person name="Sun H."/>
            <person name="Tunlid A."/>
            <person name="Henrissat B."/>
            <person name="Grigoriev I.V."/>
            <person name="Hibbett D.S."/>
            <person name="Martin F."/>
            <person name="Nordberg H.P."/>
            <person name="Cantor M.N."/>
            <person name="Hua S.X."/>
        </authorList>
    </citation>
    <scope>NUCLEOTIDE SEQUENCE [LARGE SCALE GENOMIC DNA]</scope>
    <source>
        <strain evidence="2 3">F 1598</strain>
    </source>
</reference>
<reference evidence="3" key="2">
    <citation type="submission" date="2015-01" db="EMBL/GenBank/DDBJ databases">
        <title>Evolutionary Origins and Diversification of the Mycorrhizal Mutualists.</title>
        <authorList>
            <consortium name="DOE Joint Genome Institute"/>
            <consortium name="Mycorrhizal Genomics Consortium"/>
            <person name="Kohler A."/>
            <person name="Kuo A."/>
            <person name="Nagy L.G."/>
            <person name="Floudas D."/>
            <person name="Copeland A."/>
            <person name="Barry K.W."/>
            <person name="Cichocki N."/>
            <person name="Veneault-Fourrey C."/>
            <person name="LaButti K."/>
            <person name="Lindquist E.A."/>
            <person name="Lipzen A."/>
            <person name="Lundell T."/>
            <person name="Morin E."/>
            <person name="Murat C."/>
            <person name="Riley R."/>
            <person name="Ohm R."/>
            <person name="Sun H."/>
            <person name="Tunlid A."/>
            <person name="Henrissat B."/>
            <person name="Grigoriev I.V."/>
            <person name="Hibbett D.S."/>
            <person name="Martin F."/>
        </authorList>
    </citation>
    <scope>NUCLEOTIDE SEQUENCE [LARGE SCALE GENOMIC DNA]</scope>
    <source>
        <strain evidence="3">F 1598</strain>
    </source>
</reference>
<feature type="signal peptide" evidence="1">
    <location>
        <begin position="1"/>
        <end position="18"/>
    </location>
</feature>
<sequence>MFTLPWHLFLALLGLVFALLCHDVSARTSTSTSLSFQVSSGGNDNYFLRDNITSAQLLLTSANNTSPVRRLVFALPAGNSGSLVYFLPLPDNSTTSDVTTNGNSTLGISVVNGTFTSTTDKFNNSGAQVELAFNGNATLGVTIIGAVKAMRDYVEGAGTMHEIFNYTLDSFNSTFVRLHHQYINSTGNGSTIFKGADLYLSTTDNSTRISVTPGNNGTFAPPTINIFVPSVDAKGTILARVLTNETSLTGLNTESLFLALANGNNGLSTALDGLANGTDITADQVSFLSYSNKFTAGGWRFLTYFGQDSMIALRLLMPTLTSDAIEAALGAVIERANSTGALCHEETIGDYASFINLQNNQSYLGNQAFYDYKMIDTDLYLLPAMSHYFLELPQGKNRASKFLARKATLQNGTYAEILDRTINYNLGRALPFFMDQTFSNLLAFRPGQPVGNWRDSNEGTGYGPIPFDVNTALVPANLRATAALANAGIIAQPAIELDNNTGNGTTASNVTPPSQTVTIDDIAALWETAAPSFFEVAVDGATAESRLKNFVVQANLSQALLNLPEGNSTEQGNLTTTNVSFYALSLMADGTPVQVMNSDMSFNLMYGTNVSRVFLQHVIDALQPYPRGLLTDIGMVVANPAYDSNTTNIDVLSRASYQGTVIWSFQQGLMAGGLARQLGFCSKNISNTTVDTNPPPKKKPEWCSDKTFVQDLTDAQSRLWTSILGAKESELFVYKIKSHDHIMVLADLNTEVWSYSYDNATNSFSPADLAVLSPVGTEADVVQLWSFGFLALLDPFLEGSSGRV</sequence>
<evidence type="ECO:0000313" key="2">
    <source>
        <dbReference type="EMBL" id="KIM82442.1"/>
    </source>
</evidence>
<feature type="chain" id="PRO_5002162126" evidence="1">
    <location>
        <begin position="19"/>
        <end position="804"/>
    </location>
</feature>
<organism evidence="2 3">
    <name type="scientific">Piloderma croceum (strain F 1598)</name>
    <dbReference type="NCBI Taxonomy" id="765440"/>
    <lineage>
        <taxon>Eukaryota</taxon>
        <taxon>Fungi</taxon>
        <taxon>Dikarya</taxon>
        <taxon>Basidiomycota</taxon>
        <taxon>Agaricomycotina</taxon>
        <taxon>Agaricomycetes</taxon>
        <taxon>Agaricomycetidae</taxon>
        <taxon>Atheliales</taxon>
        <taxon>Atheliaceae</taxon>
        <taxon>Piloderma</taxon>
    </lineage>
</organism>
<accession>A0A0C3BYH4</accession>
<dbReference type="Proteomes" id="UP000054166">
    <property type="component" value="Unassembled WGS sequence"/>
</dbReference>
<evidence type="ECO:0000256" key="1">
    <source>
        <dbReference type="SAM" id="SignalP"/>
    </source>
</evidence>
<keyword evidence="3" id="KW-1185">Reference proteome</keyword>
<dbReference type="InParanoid" id="A0A0C3BYH4"/>
<name>A0A0C3BYH4_PILCF</name>